<feature type="region of interest" description="Disordered" evidence="3">
    <location>
        <begin position="2788"/>
        <end position="2920"/>
    </location>
</feature>
<organism evidence="6 7">
    <name type="scientific">Calicophoron daubneyi</name>
    <name type="common">Rumen fluke</name>
    <name type="synonym">Paramphistomum daubneyi</name>
    <dbReference type="NCBI Taxonomy" id="300641"/>
    <lineage>
        <taxon>Eukaryota</taxon>
        <taxon>Metazoa</taxon>
        <taxon>Spiralia</taxon>
        <taxon>Lophotrochozoa</taxon>
        <taxon>Platyhelminthes</taxon>
        <taxon>Trematoda</taxon>
        <taxon>Digenea</taxon>
        <taxon>Plagiorchiida</taxon>
        <taxon>Pronocephalata</taxon>
        <taxon>Paramphistomoidea</taxon>
        <taxon>Paramphistomidae</taxon>
        <taxon>Calicophoron</taxon>
    </lineage>
</organism>
<feature type="region of interest" description="Disordered" evidence="3">
    <location>
        <begin position="58"/>
        <end position="90"/>
    </location>
</feature>
<dbReference type="GO" id="GO:0098609">
    <property type="term" value="P:cell-cell adhesion"/>
    <property type="evidence" value="ECO:0007669"/>
    <property type="project" value="TreeGrafter"/>
</dbReference>
<dbReference type="InterPro" id="IPR003961">
    <property type="entry name" value="FN3_dom"/>
</dbReference>
<dbReference type="SMART" id="SM00060">
    <property type="entry name" value="FN3"/>
    <property type="match status" value="5"/>
</dbReference>
<protein>
    <recommendedName>
        <fullName evidence="8">Down syndrome cell adhesion molecule</fullName>
    </recommendedName>
</protein>
<feature type="domain" description="Ig-like" evidence="4">
    <location>
        <begin position="1042"/>
        <end position="1144"/>
    </location>
</feature>
<feature type="domain" description="Ig-like" evidence="4">
    <location>
        <begin position="1150"/>
        <end position="1319"/>
    </location>
</feature>
<feature type="domain" description="Fibronectin type-III" evidence="5">
    <location>
        <begin position="1327"/>
        <end position="1436"/>
    </location>
</feature>
<feature type="compositionally biased region" description="Polar residues" evidence="3">
    <location>
        <begin position="2870"/>
        <end position="2879"/>
    </location>
</feature>
<evidence type="ECO:0000256" key="3">
    <source>
        <dbReference type="SAM" id="MobiDB-lite"/>
    </source>
</evidence>
<dbReference type="InterPro" id="IPR036116">
    <property type="entry name" value="FN3_sf"/>
</dbReference>
<dbReference type="SUPFAM" id="SSF48726">
    <property type="entry name" value="Immunoglobulin"/>
    <property type="match status" value="6"/>
</dbReference>
<feature type="compositionally biased region" description="Low complexity" evidence="3">
    <location>
        <begin position="151"/>
        <end position="163"/>
    </location>
</feature>
<name>A0AAV2SVK7_CALDB</name>
<dbReference type="Pfam" id="PF13927">
    <property type="entry name" value="Ig_3"/>
    <property type="match status" value="1"/>
</dbReference>
<sequence length="2920" mass="320298">MFVIPKTPVPLFLMSLEYRVLKILANWSFVSINWVIMFPQKISTHSFVRPWFPNPGDGHQPIDLDPNLDNQTRPLRRQKRRSDLHSPPRILPDLPNLLQFFDRTGLQVRCRAAGNPPPKIRWFSLPTNGLSSPSGGVGPDRSGSSSGGGSDTSVSKSASSQASNKPLDIQMDDNNYISELGYSTHVREAPQADQAVPVEIVQNPSSSGSSAMGSFEKTKTNNQVVVGDGWLNFTATHSSTMRMVFFCQADNYLGRVRSRKMVVHQVPMPDENLRIIYTTFPIEPTQKAVVSCQPEQWIFNRFLKVKYWEVYLNGSLISTVDHSFGRFSMINVTKHPELHIRSVTEAELAGLEVRCILQSIVDETVKVERPERGRLQRLQFGFSYTELRSVGSEVNVIRGSTVELPWAVEGEVRVGVDWFYLNDGSRIRKAIALESSSSGSDSGSTESRGPAHSDRILPWGTKYELVDGNLRLINLSVADSGHYIAESTHAARSLRVKYIVRVRAPLGAKITPSQRTVDWGSRVELTCEVTGHPRQLVYWLHNARLVPRRHHVRPVQTSAPDKKDARTTIPPDSLAERLIIEAFTLEDVGVYQCIVENGHSVERLGLGVSGPITHDTFFLLRTNAGLKNEANLDHPTKTTIKPSDRVAVANELAAQSTSTGGLTSGEGVGDLIDNAQDTALLTMGKMRPSLMWQNPAVEADSNAAQVLLSVHTGATDVTLECRFAANPAPNIIWYRDDQPVPLDDSGVISPEVSSDKEIAYTTITRLSINVRKVPNLDDLWTFGGEYRAVAKNKYGHADCRTYVLLETPLRIRPMNFTRPAIAGRAYTIKCYFIGSGIPTLQWHRIKNPREVQRIPVDHRHQLLEDGRVLRISEVNQEEDEADYRCTATHGDMSANITVHLKVSHAPRLFDLPQTRQVNHARDTLAYSCALQNRADKPWYAWWEFQLEGTNSIVPLPPFKKDTYNGFSVSYVDDAASRNEETSWRLPDSLRDKVPSFVHSEPNSAVHVNVNELRKELHHGNLTCVVLNEVGEDRQSIRVTFIPELEFAIRPPNNQDVTLGQTISIDCAAKPSDLQPVVEWKYLQKTTGSYISVSELSEATNGRIAQRQNGTLLVSNVDESDPREFLCFLKPGRLSTAAQRSSAVNLEVHVPARIDPMENVEKVRGSRFNLTCSVHGDSDDLKAAWYYRLSPNSQWQLIDKPCVVPVALMEDVNLDPLRLDETALAEGRTLLSQNDRLNLASSKSELPISSLEDCQSYATEGLESGVLFRQASFFKPNKRGLDKQLQFYSVKEIHMGEYLCRASNLYNRNSFGERTEAEASVRLTVISVPDPVSFVHNSSRTTATTVSFAWLPPNRDGNKPIRKYRIRYTHSEPSAGELAGAQQPNTTEVDVNAELRRIELDNLRPYTKYHITVAAINDVGPSAENALALTTQEAKPGGPVRQLIANGTASDTIVVSWDNPAPEHLNGNVDRYWVCRQRVNASMTLAELARLPWPEESSDGHLSTSVSSVRGRYGQIWCAKIVRQKDYEITGLPKFTAYAFRVIALNSKGASPPAYTQARTLEDLPQAPPADVTCTSQQHSIAVSWNPPHPDTINGILTEYHVSYFAANVYGDETSSVNQAVKGQTTVTLAGLLAYTNYTIQVAVSNRKGRGPASQRMICQTKEAPPAAPGRVKAKPLNATCIIVSWSHPRKPQGQTRNYCLEAIPLVEAPQDGVINLFTYPVPFNDRTKARCVPPDFSSSYNYYSYCGLVEQRPYNVSVRATNQFDGHKAWTGPVRPVADPPLSIVSIGGKINAQNKMRVYMDCLVIGGYRPRWTYPRDLLTGIHTYENGSLLIESASLEHSGRYECSALSDSIVYELTVQEPPKKPIWHKFTPSLRGIQAEWLSPGSRRLDAPILWFHLNWTNLFTGVSETVRLPADQRSYYLSNLTCATTVRFQLRAENKVGNSSFTDVTSWTTLGSAPLAANAAELIPNQLRHQKTVSFNLSSFLPGNGCPPLFYRLLIAPSEDGHFGLKQAVINQTLTRADLITLEGLGRERCCYNVTSLNSGAHYHYKVVATNAAGSANVQGQFWTRTVFGHEPVLRQTHQVGHASLLQQPTVIVPITALFAIILVVMIALPFFCRHRHLEESLRPSKEVTQCRNDLRPGDHPADETGQHQRLLHHPYLPYQANRSGPRSGHETLPATPGQPDSQSSTVMVSGRRDTGRSVMSNWFAGTRARLYDRGHGAADKTDHNNSGANHIEEDRQSHGSVDSEGNISPYAIYEPTGLPEPGEFVENAPATGANPKPRTTDATDGGAGGGVNRLMSRSGGREVPYGRAPVDARMGTAWNTAFRRAPNLQGGPDTMVSVPGHHYHYPNLDGVGSSTLGPPRMFPMETAGRLRATQAFVDPRLLTPSAAALIDPMLAPYDNSTLGADGDLDDEFGPISSVMRQTQPGLRRRVNSFESLHRLPRGYIVSPTYNRGFGAGIPGRPSLIPPGFLIPNGASALPPGQLTGIGPSATFYEPAVGIKQSDPAVAYRGSVLSSTTVSSNHDELMQAYEYGRKHQQLRPGMTASSNVTQSQLLQVGAPFASGAHMISAADRTPTVGHPTLVAQPTGAGLVVEAEVSGGSGSSEATDSGIRQFTQQPPRPDEARHAACEVPIIHEDGRMNALGAVSRQGIRGQFGPGVIGPGGIPRTVGTSGRRFGGNLVQGGIECPSDMTDTYASVDYNGTPYGPGSGVNQRTAQQRGLYGAALANAGVVPISMRTRQPLPALPSSSTLGYIGNESSSYAPVQPSQGLYYPDSAAFNAIPSGSGQLTSRAGQIRHRGQSLDASGPGKADPRYISAARSHLPLPADKLIGRPSGPPIPEGSNGVPSTSDYNNPHHPDVRPLLPRTQSIPSGRSNRPRGQPVGGAGNELTSDSAVNHPEQQDSEENVYTSEFVLV</sequence>
<dbReference type="PROSITE" id="PS50835">
    <property type="entry name" value="IG_LIKE"/>
    <property type="match status" value="6"/>
</dbReference>
<dbReference type="SMART" id="SM00408">
    <property type="entry name" value="IGc2"/>
    <property type="match status" value="5"/>
</dbReference>
<dbReference type="Gene3D" id="2.60.40.10">
    <property type="entry name" value="Immunoglobulins"/>
    <property type="match status" value="12"/>
</dbReference>
<feature type="domain" description="Fibronectin type-III" evidence="5">
    <location>
        <begin position="1567"/>
        <end position="1663"/>
    </location>
</feature>
<feature type="domain" description="Ig-like" evidence="4">
    <location>
        <begin position="1780"/>
        <end position="1860"/>
    </location>
</feature>
<keyword evidence="2" id="KW-1015">Disulfide bond</keyword>
<gene>
    <name evidence="6" type="ORF">CDAUBV1_LOCUS42</name>
</gene>
<dbReference type="PANTHER" id="PTHR44170">
    <property type="entry name" value="PROTEIN SIDEKICK"/>
    <property type="match status" value="1"/>
</dbReference>
<dbReference type="CDD" id="cd00063">
    <property type="entry name" value="FN3"/>
    <property type="match status" value="5"/>
</dbReference>
<evidence type="ECO:0000313" key="6">
    <source>
        <dbReference type="EMBL" id="CAL5129173.1"/>
    </source>
</evidence>
<accession>A0AAV2SVK7</accession>
<keyword evidence="1" id="KW-0677">Repeat</keyword>
<feature type="domain" description="Fibronectin type-III" evidence="5">
    <location>
        <begin position="1438"/>
        <end position="1566"/>
    </location>
</feature>
<dbReference type="InterPro" id="IPR013783">
    <property type="entry name" value="Ig-like_fold"/>
</dbReference>
<dbReference type="SUPFAM" id="SSF49265">
    <property type="entry name" value="Fibronectin type III"/>
    <property type="match status" value="4"/>
</dbReference>
<evidence type="ECO:0000256" key="1">
    <source>
        <dbReference type="ARBA" id="ARBA00022737"/>
    </source>
</evidence>
<evidence type="ECO:0000259" key="5">
    <source>
        <dbReference type="PROSITE" id="PS50853"/>
    </source>
</evidence>
<feature type="domain" description="Ig-like" evidence="4">
    <location>
        <begin position="505"/>
        <end position="609"/>
    </location>
</feature>
<feature type="domain" description="Ig-like" evidence="4">
    <location>
        <begin position="813"/>
        <end position="897"/>
    </location>
</feature>
<feature type="compositionally biased region" description="Polar residues" evidence="3">
    <location>
        <begin position="2788"/>
        <end position="2797"/>
    </location>
</feature>
<evidence type="ECO:0000256" key="2">
    <source>
        <dbReference type="ARBA" id="ARBA00023157"/>
    </source>
</evidence>
<dbReference type="PANTHER" id="PTHR44170:SF6">
    <property type="entry name" value="CONTACTIN"/>
    <property type="match status" value="1"/>
</dbReference>
<reference evidence="6" key="1">
    <citation type="submission" date="2024-06" db="EMBL/GenBank/DDBJ databases">
        <authorList>
            <person name="Liu X."/>
            <person name="Lenzi L."/>
            <person name="Haldenby T S."/>
            <person name="Uol C."/>
        </authorList>
    </citation>
    <scope>NUCLEOTIDE SEQUENCE</scope>
</reference>
<feature type="region of interest" description="Disordered" evidence="3">
    <location>
        <begin position="2275"/>
        <end position="2314"/>
    </location>
</feature>
<feature type="domain" description="Ig-like" evidence="4">
    <location>
        <begin position="695"/>
        <end position="769"/>
    </location>
</feature>
<feature type="region of interest" description="Disordered" evidence="3">
    <location>
        <begin position="2604"/>
        <end position="2628"/>
    </location>
</feature>
<feature type="domain" description="Fibronectin type-III" evidence="5">
    <location>
        <begin position="1667"/>
        <end position="1782"/>
    </location>
</feature>
<evidence type="ECO:0008006" key="8">
    <source>
        <dbReference type="Google" id="ProtNLM"/>
    </source>
</evidence>
<dbReference type="FunFam" id="2.60.40.10:FF:000028">
    <property type="entry name" value="Neuronal cell adhesion molecule"/>
    <property type="match status" value="1"/>
</dbReference>
<evidence type="ECO:0000259" key="4">
    <source>
        <dbReference type="PROSITE" id="PS50835"/>
    </source>
</evidence>
<dbReference type="PROSITE" id="PS50853">
    <property type="entry name" value="FN3"/>
    <property type="match status" value="5"/>
</dbReference>
<feature type="compositionally biased region" description="Low complexity" evidence="3">
    <location>
        <begin position="131"/>
        <end position="144"/>
    </location>
</feature>
<dbReference type="InterPro" id="IPR007110">
    <property type="entry name" value="Ig-like_dom"/>
</dbReference>
<dbReference type="EMBL" id="CAXLJL010000001">
    <property type="protein sequence ID" value="CAL5129173.1"/>
    <property type="molecule type" value="Genomic_DNA"/>
</dbReference>
<dbReference type="InterPro" id="IPR003598">
    <property type="entry name" value="Ig_sub2"/>
</dbReference>
<proteinExistence type="predicted"/>
<dbReference type="InterPro" id="IPR003599">
    <property type="entry name" value="Ig_sub"/>
</dbReference>
<dbReference type="Proteomes" id="UP001497525">
    <property type="component" value="Unassembled WGS sequence"/>
</dbReference>
<comment type="caution">
    <text evidence="6">The sequence shown here is derived from an EMBL/GenBank/DDBJ whole genome shotgun (WGS) entry which is preliminary data.</text>
</comment>
<dbReference type="InterPro" id="IPR036179">
    <property type="entry name" value="Ig-like_dom_sf"/>
</dbReference>
<feature type="region of interest" description="Disordered" evidence="3">
    <location>
        <begin position="2131"/>
        <end position="2200"/>
    </location>
</feature>
<evidence type="ECO:0000313" key="7">
    <source>
        <dbReference type="Proteomes" id="UP001497525"/>
    </source>
</evidence>
<feature type="region of interest" description="Disordered" evidence="3">
    <location>
        <begin position="2222"/>
        <end position="2249"/>
    </location>
</feature>
<feature type="domain" description="Fibronectin type-III" evidence="5">
    <location>
        <begin position="1862"/>
        <end position="1958"/>
    </location>
</feature>
<feature type="region of interest" description="Disordered" evidence="3">
    <location>
        <begin position="121"/>
        <end position="170"/>
    </location>
</feature>
<dbReference type="SMART" id="SM00409">
    <property type="entry name" value="IG"/>
    <property type="match status" value="6"/>
</dbReference>
<dbReference type="Pfam" id="PF00041">
    <property type="entry name" value="fn3"/>
    <property type="match status" value="3"/>
</dbReference>
<feature type="compositionally biased region" description="Polar residues" evidence="3">
    <location>
        <begin position="2185"/>
        <end position="2194"/>
    </location>
</feature>
<feature type="compositionally biased region" description="Basic and acidic residues" evidence="3">
    <location>
        <begin position="2139"/>
        <end position="2153"/>
    </location>
</feature>